<evidence type="ECO:0000313" key="2">
    <source>
        <dbReference type="EMBL" id="PON29933.1"/>
    </source>
</evidence>
<keyword evidence="3" id="KW-1185">Reference proteome</keyword>
<keyword evidence="1" id="KW-0472">Membrane</keyword>
<name>A0A2P5A091_9HYPO</name>
<dbReference type="Proteomes" id="UP000054821">
    <property type="component" value="Unassembled WGS sequence"/>
</dbReference>
<gene>
    <name evidence="2" type="ORF">TGAM01_v201299</name>
</gene>
<dbReference type="AlphaFoldDB" id="A0A2P5A091"/>
<dbReference type="GeneID" id="36347316"/>
<proteinExistence type="predicted"/>
<sequence length="65" mass="7307">MAACGLDCMKGKYTYAGALFGLLVPCRCISDTRRSRKRACDKIIRSIVGTSRRYDRPTTSRSMLK</sequence>
<accession>A0A2P5A091</accession>
<organism evidence="2 3">
    <name type="scientific">Trichoderma gamsii</name>
    <dbReference type="NCBI Taxonomy" id="398673"/>
    <lineage>
        <taxon>Eukaryota</taxon>
        <taxon>Fungi</taxon>
        <taxon>Dikarya</taxon>
        <taxon>Ascomycota</taxon>
        <taxon>Pezizomycotina</taxon>
        <taxon>Sordariomycetes</taxon>
        <taxon>Hypocreomycetidae</taxon>
        <taxon>Hypocreales</taxon>
        <taxon>Hypocreaceae</taxon>
        <taxon>Trichoderma</taxon>
    </lineage>
</organism>
<feature type="transmembrane region" description="Helical" evidence="1">
    <location>
        <begin position="12"/>
        <end position="29"/>
    </location>
</feature>
<evidence type="ECO:0000313" key="3">
    <source>
        <dbReference type="Proteomes" id="UP000054821"/>
    </source>
</evidence>
<dbReference type="RefSeq" id="XP_024406552.1">
    <property type="nucleotide sequence ID" value="XM_024548736.1"/>
</dbReference>
<keyword evidence="1" id="KW-1133">Transmembrane helix</keyword>
<dbReference type="EMBL" id="JPDN02000003">
    <property type="protein sequence ID" value="PON29933.1"/>
    <property type="molecule type" value="Genomic_DNA"/>
</dbReference>
<comment type="caution">
    <text evidence="2">The sequence shown here is derived from an EMBL/GenBank/DDBJ whole genome shotgun (WGS) entry which is preliminary data.</text>
</comment>
<reference evidence="2 3" key="1">
    <citation type="journal article" date="2016" name="Genome Announc.">
        <title>Draft Whole-Genome Sequence of Trichoderma gamsii T6085, a Promising Biocontrol Agent of Fusarium Head Blight on Wheat.</title>
        <authorList>
            <person name="Baroncelli R."/>
            <person name="Zapparata A."/>
            <person name="Piaggeschi G."/>
            <person name="Sarrocco S."/>
            <person name="Vannacci G."/>
        </authorList>
    </citation>
    <scope>NUCLEOTIDE SEQUENCE [LARGE SCALE GENOMIC DNA]</scope>
    <source>
        <strain evidence="2 3">T6085</strain>
    </source>
</reference>
<protein>
    <submittedName>
        <fullName evidence="2">Uncharacterized protein</fullName>
    </submittedName>
</protein>
<evidence type="ECO:0000256" key="1">
    <source>
        <dbReference type="SAM" id="Phobius"/>
    </source>
</evidence>
<keyword evidence="1" id="KW-0812">Transmembrane</keyword>